<dbReference type="EMBL" id="SPQB01000048">
    <property type="protein sequence ID" value="TFU31102.1"/>
    <property type="molecule type" value="Genomic_DNA"/>
</dbReference>
<reference evidence="1 2" key="1">
    <citation type="submission" date="2019-03" db="EMBL/GenBank/DDBJ databases">
        <title>Diversity of the mouse oral microbiome.</title>
        <authorList>
            <person name="Joseph S."/>
            <person name="Aduse-Opoku J."/>
            <person name="Curtis M."/>
            <person name="Wade W."/>
            <person name="Hashim A."/>
        </authorList>
    </citation>
    <scope>NUCLEOTIDE SEQUENCE [LARGE SCALE GENOMIC DNA]</scope>
    <source>
        <strain evidence="1 2">P1012</strain>
    </source>
</reference>
<evidence type="ECO:0000313" key="1">
    <source>
        <dbReference type="EMBL" id="TFU31102.1"/>
    </source>
</evidence>
<proteinExistence type="predicted"/>
<name>A0A4Y9FQG6_9MICO</name>
<dbReference type="Proteomes" id="UP000298358">
    <property type="component" value="Unassembled WGS sequence"/>
</dbReference>
<dbReference type="AlphaFoldDB" id="A0A4Y9FQG6"/>
<comment type="caution">
    <text evidence="1">The sequence shown here is derived from an EMBL/GenBank/DDBJ whole genome shotgun (WGS) entry which is preliminary data.</text>
</comment>
<accession>A0A4Y9FQG6</accession>
<dbReference type="RefSeq" id="WP_135115380.1">
    <property type="nucleotide sequence ID" value="NZ_JADGLL010000048.1"/>
</dbReference>
<gene>
    <name evidence="1" type="ORF">E4U02_13670</name>
</gene>
<keyword evidence="2" id="KW-1185">Reference proteome</keyword>
<evidence type="ECO:0000313" key="2">
    <source>
        <dbReference type="Proteomes" id="UP000298358"/>
    </source>
</evidence>
<protein>
    <submittedName>
        <fullName evidence="1">Uncharacterized protein</fullName>
    </submittedName>
</protein>
<dbReference type="OrthoDB" id="5145623at2"/>
<sequence length="144" mass="15513">MLLREDSGRRFGWHERDVFVLVDDYSLEQRAVEHAAFSRFALAVEVTEVGEDSDDLIEALVSAVVGVREAVEPAADRVEAGADAVLFALEQVERDGVGVVGLDELEAFGIELLALGGQHGAFVVAGGFELAEHLVQYLADVLGF</sequence>
<organism evidence="1 2">
    <name type="scientific">Microbacterium paludicola</name>
    <dbReference type="NCBI Taxonomy" id="300019"/>
    <lineage>
        <taxon>Bacteria</taxon>
        <taxon>Bacillati</taxon>
        <taxon>Actinomycetota</taxon>
        <taxon>Actinomycetes</taxon>
        <taxon>Micrococcales</taxon>
        <taxon>Microbacteriaceae</taxon>
        <taxon>Microbacterium</taxon>
    </lineage>
</organism>